<gene>
    <name evidence="6" type="primary">tsaD</name>
    <name evidence="8" type="ORF">A2188_03015</name>
</gene>
<comment type="caution">
    <text evidence="8">The sequence shown here is derived from an EMBL/GenBank/DDBJ whole genome shotgun (WGS) entry which is preliminary data.</text>
</comment>
<feature type="binding site" evidence="6">
    <location>
        <position position="192"/>
    </location>
    <ligand>
        <name>substrate</name>
    </ligand>
</feature>
<dbReference type="PANTHER" id="PTHR11735:SF6">
    <property type="entry name" value="TRNA N6-ADENOSINE THREONYLCARBAMOYLTRANSFERASE, MITOCHONDRIAL"/>
    <property type="match status" value="1"/>
</dbReference>
<evidence type="ECO:0000256" key="3">
    <source>
        <dbReference type="ARBA" id="ARBA00022723"/>
    </source>
</evidence>
<dbReference type="GO" id="GO:0002949">
    <property type="term" value="P:tRNA threonylcarbamoyladenosine modification"/>
    <property type="evidence" value="ECO:0007669"/>
    <property type="project" value="UniProtKB-UniRule"/>
</dbReference>
<keyword evidence="6" id="KW-0408">Iron</keyword>
<comment type="function">
    <text evidence="6">Required for the formation of a threonylcarbamoyl group on adenosine at position 37 (t(6)A37) in tRNAs that read codons beginning with adenine. Is involved in the transfer of the threonylcarbamoyl moiety of threonylcarbamoyl-AMP (TC-AMP) to the N6 group of A37, together with TsaE and TsaB. TsaD likely plays a direct catalytic role in this reaction.</text>
</comment>
<comment type="cofactor">
    <cofactor evidence="6">
        <name>Fe(2+)</name>
        <dbReference type="ChEBI" id="CHEBI:29033"/>
    </cofactor>
    <text evidence="6">Binds 1 Fe(2+) ion per subunit.</text>
</comment>
<dbReference type="PANTHER" id="PTHR11735">
    <property type="entry name" value="TRNA N6-ADENOSINE THREONYLCARBAMOYLTRANSFERASE"/>
    <property type="match status" value="1"/>
</dbReference>
<feature type="domain" description="Gcp-like" evidence="7">
    <location>
        <begin position="25"/>
        <end position="346"/>
    </location>
</feature>
<protein>
    <recommendedName>
        <fullName evidence="6">tRNA N6-adenosine threonylcarbamoyltransferase</fullName>
        <ecNumber evidence="6">2.3.1.234</ecNumber>
    </recommendedName>
    <alternativeName>
        <fullName evidence="6">N6-L-threonylcarbamoyladenine synthase</fullName>
        <shortName evidence="6">t(6)A synthase</shortName>
    </alternativeName>
    <alternativeName>
        <fullName evidence="6">t(6)A37 threonylcarbamoyladenosine biosynthesis protein TsaD</fullName>
    </alternativeName>
    <alternativeName>
        <fullName evidence="6">tRNA threonylcarbamoyladenosine biosynthesis protein TsaD</fullName>
    </alternativeName>
</protein>
<keyword evidence="1 6" id="KW-0808">Transferase</keyword>
<dbReference type="PRINTS" id="PR00789">
    <property type="entry name" value="OSIALOPTASE"/>
</dbReference>
<comment type="subcellular location">
    <subcellularLocation>
        <location evidence="6">Cytoplasm</location>
    </subcellularLocation>
</comment>
<proteinExistence type="inferred from homology"/>
<evidence type="ECO:0000256" key="6">
    <source>
        <dbReference type="HAMAP-Rule" id="MF_01445"/>
    </source>
</evidence>
<dbReference type="NCBIfam" id="TIGR03723">
    <property type="entry name" value="T6A_TsaD_YgjD"/>
    <property type="match status" value="1"/>
</dbReference>
<evidence type="ECO:0000256" key="1">
    <source>
        <dbReference type="ARBA" id="ARBA00022679"/>
    </source>
</evidence>
<keyword evidence="4 6" id="KW-0012">Acyltransferase</keyword>
<evidence type="ECO:0000256" key="2">
    <source>
        <dbReference type="ARBA" id="ARBA00022694"/>
    </source>
</evidence>
<dbReference type="GO" id="GO:0005506">
    <property type="term" value="F:iron ion binding"/>
    <property type="evidence" value="ECO:0007669"/>
    <property type="project" value="UniProtKB-UniRule"/>
</dbReference>
<reference evidence="8 9" key="1">
    <citation type="journal article" date="2016" name="Nat. Commun.">
        <title>Thousands of microbial genomes shed light on interconnected biogeochemical processes in an aquifer system.</title>
        <authorList>
            <person name="Anantharaman K."/>
            <person name="Brown C.T."/>
            <person name="Hug L.A."/>
            <person name="Sharon I."/>
            <person name="Castelle C.J."/>
            <person name="Probst A.J."/>
            <person name="Thomas B.C."/>
            <person name="Singh A."/>
            <person name="Wilkins M.J."/>
            <person name="Karaoz U."/>
            <person name="Brodie E.L."/>
            <person name="Williams K.H."/>
            <person name="Hubbard S.S."/>
            <person name="Banfield J.F."/>
        </authorList>
    </citation>
    <scope>NUCLEOTIDE SEQUENCE [LARGE SCALE GENOMIC DNA]</scope>
</reference>
<dbReference type="EMBL" id="MGHU01000015">
    <property type="protein sequence ID" value="OGM77614.1"/>
    <property type="molecule type" value="Genomic_DNA"/>
</dbReference>
<name>A0A1F8CMS2_9BACT</name>
<evidence type="ECO:0000313" key="8">
    <source>
        <dbReference type="EMBL" id="OGM77614.1"/>
    </source>
</evidence>
<dbReference type="EC" id="2.3.1.234" evidence="6"/>
<sequence>MGKQIILAIDTSCDETAAAVTCGPKILSNVVWSQASLHAKFGGVMPSLAKRMHEDKIDWVVDRAIKNSKLKISNCEAVAVTAGPGLAIALEVGIRKAKQLANKYQLPILPINHIEAHALSALAGGNAKYQMINDKFPAVALVASGGNTQCILIKKIGDYEILAQTRDDALGEALDKAARMLGLGYPGAALLEKMATLGNPKAYPLPIPLVGQHANYFSYSGLKTAMYRLVKKLEAENKLDRQAVYDLANAFQNVAFKHFTNISFDQIQKHLPCHSRPDRESIQKKTWTPDQVRGDSSGVSYLLCGGGVMANNELRKRIRVLSRKYGVIPLFPYTKKLCGDNAAMIGVTAFLRGISNYKKDIQRIPKWAICG</sequence>
<dbReference type="InterPro" id="IPR000905">
    <property type="entry name" value="Gcp-like_dom"/>
</dbReference>
<feature type="binding site" evidence="6">
    <location>
        <position position="340"/>
    </location>
    <ligand>
        <name>Fe cation</name>
        <dbReference type="ChEBI" id="CHEBI:24875"/>
    </ligand>
</feature>
<keyword evidence="2 6" id="KW-0819">tRNA processing</keyword>
<keyword evidence="6" id="KW-0963">Cytoplasm</keyword>
<evidence type="ECO:0000313" key="9">
    <source>
        <dbReference type="Proteomes" id="UP000179241"/>
    </source>
</evidence>
<accession>A0A1F8CMS2</accession>
<feature type="binding site" evidence="6">
    <location>
        <position position="175"/>
    </location>
    <ligand>
        <name>substrate</name>
    </ligand>
</feature>
<dbReference type="InterPro" id="IPR017861">
    <property type="entry name" value="KAE1/TsaD"/>
</dbReference>
<dbReference type="NCBIfam" id="TIGR00329">
    <property type="entry name" value="gcp_kae1"/>
    <property type="match status" value="1"/>
</dbReference>
<dbReference type="SUPFAM" id="SSF53067">
    <property type="entry name" value="Actin-like ATPase domain"/>
    <property type="match status" value="1"/>
</dbReference>
<feature type="binding site" evidence="6">
    <location>
        <begin position="142"/>
        <end position="146"/>
    </location>
    <ligand>
        <name>substrate</name>
    </ligand>
</feature>
<organism evidence="8 9">
    <name type="scientific">Candidatus Woesebacteria bacterium RIFOXYA1_FULL_43_9</name>
    <dbReference type="NCBI Taxonomy" id="1802534"/>
    <lineage>
        <taxon>Bacteria</taxon>
        <taxon>Candidatus Woeseibacteriota</taxon>
    </lineage>
</organism>
<comment type="caution">
    <text evidence="6">Lacks conserved residue(s) required for the propagation of feature annotation.</text>
</comment>
<dbReference type="AlphaFoldDB" id="A0A1F8CMS2"/>
<evidence type="ECO:0000259" key="7">
    <source>
        <dbReference type="Pfam" id="PF00814"/>
    </source>
</evidence>
<dbReference type="GO" id="GO:0005737">
    <property type="term" value="C:cytoplasm"/>
    <property type="evidence" value="ECO:0007669"/>
    <property type="project" value="UniProtKB-SubCell"/>
</dbReference>
<evidence type="ECO:0000256" key="5">
    <source>
        <dbReference type="ARBA" id="ARBA00048117"/>
    </source>
</evidence>
<dbReference type="GO" id="GO:0061711">
    <property type="term" value="F:tRNA N(6)-L-threonylcarbamoyladenine synthase activity"/>
    <property type="evidence" value="ECO:0007669"/>
    <property type="project" value="UniProtKB-EC"/>
</dbReference>
<feature type="binding site" evidence="6">
    <location>
        <position position="117"/>
    </location>
    <ligand>
        <name>Fe cation</name>
        <dbReference type="ChEBI" id="CHEBI:24875"/>
    </ligand>
</feature>
<dbReference type="Pfam" id="PF00814">
    <property type="entry name" value="TsaD"/>
    <property type="match status" value="1"/>
</dbReference>
<dbReference type="HAMAP" id="MF_01445">
    <property type="entry name" value="TsaD"/>
    <property type="match status" value="1"/>
</dbReference>
<evidence type="ECO:0000256" key="4">
    <source>
        <dbReference type="ARBA" id="ARBA00023315"/>
    </source>
</evidence>
<feature type="binding site" evidence="6">
    <location>
        <position position="113"/>
    </location>
    <ligand>
        <name>Fe cation</name>
        <dbReference type="ChEBI" id="CHEBI:24875"/>
    </ligand>
</feature>
<feature type="binding site" evidence="6">
    <location>
        <position position="311"/>
    </location>
    <ligand>
        <name>substrate</name>
    </ligand>
</feature>
<dbReference type="Proteomes" id="UP000179241">
    <property type="component" value="Unassembled WGS sequence"/>
</dbReference>
<dbReference type="InterPro" id="IPR043129">
    <property type="entry name" value="ATPase_NBD"/>
</dbReference>
<comment type="catalytic activity">
    <reaction evidence="5 6">
        <text>L-threonylcarbamoyladenylate + adenosine(37) in tRNA = N(6)-L-threonylcarbamoyladenosine(37) in tRNA + AMP + H(+)</text>
        <dbReference type="Rhea" id="RHEA:37059"/>
        <dbReference type="Rhea" id="RHEA-COMP:10162"/>
        <dbReference type="Rhea" id="RHEA-COMP:10163"/>
        <dbReference type="ChEBI" id="CHEBI:15378"/>
        <dbReference type="ChEBI" id="CHEBI:73682"/>
        <dbReference type="ChEBI" id="CHEBI:74411"/>
        <dbReference type="ChEBI" id="CHEBI:74418"/>
        <dbReference type="ChEBI" id="CHEBI:456215"/>
        <dbReference type="EC" id="2.3.1.234"/>
    </reaction>
</comment>
<dbReference type="InterPro" id="IPR022450">
    <property type="entry name" value="TsaD"/>
</dbReference>
<keyword evidence="3 6" id="KW-0479">Metal-binding</keyword>
<dbReference type="Gene3D" id="3.30.420.40">
    <property type="match status" value="2"/>
</dbReference>
<comment type="similarity">
    <text evidence="6">Belongs to the KAE1 / TsaD family.</text>
</comment>